<keyword evidence="1" id="KW-1133">Transmembrane helix</keyword>
<gene>
    <name evidence="2" type="ORF">F7018_03075</name>
</gene>
<evidence type="ECO:0000256" key="1">
    <source>
        <dbReference type="SAM" id="Phobius"/>
    </source>
</evidence>
<proteinExistence type="predicted"/>
<reference evidence="2 3" key="1">
    <citation type="submission" date="2019-09" db="EMBL/GenBank/DDBJ databases">
        <authorList>
            <person name="Cao W.R."/>
        </authorList>
    </citation>
    <scope>NUCLEOTIDE SEQUENCE [LARGE SCALE GENOMIC DNA]</scope>
    <source>
        <strain evidence="3">a4</strain>
    </source>
</reference>
<evidence type="ECO:0000313" key="3">
    <source>
        <dbReference type="Proteomes" id="UP000467305"/>
    </source>
</evidence>
<dbReference type="EMBL" id="WAAU01000008">
    <property type="protein sequence ID" value="KAB1159308.1"/>
    <property type="molecule type" value="Genomic_DNA"/>
</dbReference>
<dbReference type="AlphaFoldDB" id="A0A7J5ANW9"/>
<name>A0A7J5ANW9_9FLAO</name>
<organism evidence="2 3">
    <name type="scientific">Tenacibaculum aiptasiae</name>
    <dbReference type="NCBI Taxonomy" id="426481"/>
    <lineage>
        <taxon>Bacteria</taxon>
        <taxon>Pseudomonadati</taxon>
        <taxon>Bacteroidota</taxon>
        <taxon>Flavobacteriia</taxon>
        <taxon>Flavobacteriales</taxon>
        <taxon>Flavobacteriaceae</taxon>
        <taxon>Tenacibaculum</taxon>
    </lineage>
</organism>
<keyword evidence="1" id="KW-0812">Transmembrane</keyword>
<sequence length="140" mass="16412">MNISFYKKLVIKITKVFIVSFTLILCYFYISNSYVFPWEKQNVIETTLESGGLNKLPNEIKNLTIEKRGNPFTRQFIIEFEVNDPNEIDLWTKQSKRFKDNFPEVNGNLKIYEVYPGEQKSIGGTVEIQGEKVRINMSWS</sequence>
<accession>A0A7J5ANW9</accession>
<dbReference type="Proteomes" id="UP000467305">
    <property type="component" value="Unassembled WGS sequence"/>
</dbReference>
<evidence type="ECO:0000313" key="2">
    <source>
        <dbReference type="EMBL" id="KAB1159308.1"/>
    </source>
</evidence>
<keyword evidence="3" id="KW-1185">Reference proteome</keyword>
<dbReference type="RefSeq" id="WP_150898527.1">
    <property type="nucleotide sequence ID" value="NZ_WAAU01000008.1"/>
</dbReference>
<dbReference type="OrthoDB" id="1358231at2"/>
<keyword evidence="1" id="KW-0472">Membrane</keyword>
<protein>
    <submittedName>
        <fullName evidence="2">Uncharacterized protein</fullName>
    </submittedName>
</protein>
<comment type="caution">
    <text evidence="2">The sequence shown here is derived from an EMBL/GenBank/DDBJ whole genome shotgun (WGS) entry which is preliminary data.</text>
</comment>
<feature type="transmembrane region" description="Helical" evidence="1">
    <location>
        <begin position="9"/>
        <end position="30"/>
    </location>
</feature>